<dbReference type="AlphaFoldDB" id="K6YJL2"/>
<dbReference type="Gene3D" id="1.10.357.10">
    <property type="entry name" value="Tetracycline Repressor, domain 2"/>
    <property type="match status" value="1"/>
</dbReference>
<feature type="DNA-binding region" description="H-T-H motif" evidence="5">
    <location>
        <begin position="33"/>
        <end position="52"/>
    </location>
</feature>
<evidence type="ECO:0000313" key="7">
    <source>
        <dbReference type="EMBL" id="GAC32914.1"/>
    </source>
</evidence>
<dbReference type="PRINTS" id="PR00455">
    <property type="entry name" value="HTHTETR"/>
</dbReference>
<name>K6YJL2_9ALTE</name>
<evidence type="ECO:0000256" key="3">
    <source>
        <dbReference type="ARBA" id="ARBA00023125"/>
    </source>
</evidence>
<dbReference type="Proteomes" id="UP000006322">
    <property type="component" value="Unassembled WGS sequence"/>
</dbReference>
<dbReference type="RefSeq" id="WP_007104698.1">
    <property type="nucleotide sequence ID" value="NZ_BAER01000045.1"/>
</dbReference>
<evidence type="ECO:0000256" key="1">
    <source>
        <dbReference type="ARBA" id="ARBA00022491"/>
    </source>
</evidence>
<keyword evidence="8" id="KW-1185">Reference proteome</keyword>
<comment type="caution">
    <text evidence="7">The sequence shown here is derived from an EMBL/GenBank/DDBJ whole genome shotgun (WGS) entry which is preliminary data.</text>
</comment>
<reference evidence="8" key="1">
    <citation type="journal article" date="2014" name="Environ. Microbiol.">
        <title>Comparative genomics of the marine bacterial genus Glaciecola reveals the high degree of genomic diversity and genomic characteristic for cold adaptation.</title>
        <authorList>
            <person name="Qin Q.L."/>
            <person name="Xie B.B."/>
            <person name="Yu Y."/>
            <person name="Shu Y.L."/>
            <person name="Rong J.C."/>
            <person name="Zhang Y.J."/>
            <person name="Zhao D.L."/>
            <person name="Chen X.L."/>
            <person name="Zhang X.Y."/>
            <person name="Chen B."/>
            <person name="Zhou B.C."/>
            <person name="Zhang Y.Z."/>
        </authorList>
    </citation>
    <scope>NUCLEOTIDE SEQUENCE [LARGE SCALE GENOMIC DNA]</scope>
    <source>
        <strain evidence="8">LMG 21857</strain>
    </source>
</reference>
<proteinExistence type="predicted"/>
<dbReference type="Pfam" id="PF08361">
    <property type="entry name" value="TetR_C_2"/>
    <property type="match status" value="1"/>
</dbReference>
<dbReference type="InterPro" id="IPR009057">
    <property type="entry name" value="Homeodomain-like_sf"/>
</dbReference>
<dbReference type="InterPro" id="IPR050109">
    <property type="entry name" value="HTH-type_TetR-like_transc_reg"/>
</dbReference>
<dbReference type="Pfam" id="PF00440">
    <property type="entry name" value="TetR_N"/>
    <property type="match status" value="1"/>
</dbReference>
<dbReference type="GO" id="GO:0003700">
    <property type="term" value="F:DNA-binding transcription factor activity"/>
    <property type="evidence" value="ECO:0007669"/>
    <property type="project" value="TreeGrafter"/>
</dbReference>
<dbReference type="GO" id="GO:0000976">
    <property type="term" value="F:transcription cis-regulatory region binding"/>
    <property type="evidence" value="ECO:0007669"/>
    <property type="project" value="TreeGrafter"/>
</dbReference>
<evidence type="ECO:0000313" key="8">
    <source>
        <dbReference type="Proteomes" id="UP000006322"/>
    </source>
</evidence>
<dbReference type="STRING" id="1129793.GPLA_2008"/>
<dbReference type="PANTHER" id="PTHR30055:SF240">
    <property type="entry name" value="HTH-TYPE TRANSCRIPTIONAL REGULATOR ACRR"/>
    <property type="match status" value="1"/>
</dbReference>
<accession>K6YJL2</accession>
<evidence type="ECO:0000259" key="6">
    <source>
        <dbReference type="PROSITE" id="PS50977"/>
    </source>
</evidence>
<keyword evidence="2" id="KW-0805">Transcription regulation</keyword>
<dbReference type="EMBL" id="BAER01000045">
    <property type="protein sequence ID" value="GAC32914.1"/>
    <property type="molecule type" value="Genomic_DNA"/>
</dbReference>
<feature type="domain" description="HTH tetR-type" evidence="6">
    <location>
        <begin position="10"/>
        <end position="70"/>
    </location>
</feature>
<keyword evidence="3 5" id="KW-0238">DNA-binding</keyword>
<dbReference type="InterPro" id="IPR036271">
    <property type="entry name" value="Tet_transcr_reg_TetR-rel_C_sf"/>
</dbReference>
<evidence type="ECO:0000256" key="4">
    <source>
        <dbReference type="ARBA" id="ARBA00023163"/>
    </source>
</evidence>
<keyword evidence="4" id="KW-0804">Transcription</keyword>
<dbReference type="InterPro" id="IPR013572">
    <property type="entry name" value="Tscrpt_reg_MAATS_C"/>
</dbReference>
<keyword evidence="1" id="KW-0678">Repressor</keyword>
<gene>
    <name evidence="7" type="primary">mepR</name>
    <name evidence="7" type="ORF">GPLA_2008</name>
</gene>
<dbReference type="PROSITE" id="PS50977">
    <property type="entry name" value="HTH_TETR_2"/>
    <property type="match status" value="1"/>
</dbReference>
<dbReference type="SUPFAM" id="SSF46689">
    <property type="entry name" value="Homeodomain-like"/>
    <property type="match status" value="1"/>
</dbReference>
<dbReference type="InterPro" id="IPR001647">
    <property type="entry name" value="HTH_TetR"/>
</dbReference>
<evidence type="ECO:0000256" key="2">
    <source>
        <dbReference type="ARBA" id="ARBA00023015"/>
    </source>
</evidence>
<organism evidence="7 8">
    <name type="scientific">Paraglaciecola polaris LMG 21857</name>
    <dbReference type="NCBI Taxonomy" id="1129793"/>
    <lineage>
        <taxon>Bacteria</taxon>
        <taxon>Pseudomonadati</taxon>
        <taxon>Pseudomonadota</taxon>
        <taxon>Gammaproteobacteria</taxon>
        <taxon>Alteromonadales</taxon>
        <taxon>Alteromonadaceae</taxon>
        <taxon>Paraglaciecola</taxon>
    </lineage>
</organism>
<evidence type="ECO:0000256" key="5">
    <source>
        <dbReference type="PROSITE-ProRule" id="PRU00335"/>
    </source>
</evidence>
<sequence>MVRKTKEDAQATRDILLDSAEQVFYNKGFARTTLMDVAGHANMTRGAIYWHFKNKVDLFIAMIDRVKLPIESLIDACGDENEPDPLGKLRIFSIDLLVRLASDTQLQRVFSVMLHKFEYNGDVAIIEERQSAANQEFLTRMERTYQQAIKCGQLSADVDIKLAAVTENAYFTGIISNWLLNPTSFDLSQRATVLVDNFLYTLTHSPFLRVAEADECTQY</sequence>
<protein>
    <submittedName>
        <fullName evidence="7">Probable HTH-type transcriptional regulator mepR</fullName>
    </submittedName>
</protein>
<dbReference type="OrthoDB" id="5816932at2"/>
<dbReference type="PANTHER" id="PTHR30055">
    <property type="entry name" value="HTH-TYPE TRANSCRIPTIONAL REGULATOR RUTR"/>
    <property type="match status" value="1"/>
</dbReference>
<dbReference type="SUPFAM" id="SSF48498">
    <property type="entry name" value="Tetracyclin repressor-like, C-terminal domain"/>
    <property type="match status" value="1"/>
</dbReference>